<dbReference type="PROSITE" id="PS51903">
    <property type="entry name" value="CLP_R"/>
    <property type="match status" value="1"/>
</dbReference>
<accession>H6RLH8</accession>
<dbReference type="EMBL" id="FO117623">
    <property type="protein sequence ID" value="CCG02504.1"/>
    <property type="molecule type" value="Genomic_DNA"/>
</dbReference>
<keyword evidence="1" id="KW-0677">Repeat</keyword>
<evidence type="ECO:0000259" key="3">
    <source>
        <dbReference type="PROSITE" id="PS51903"/>
    </source>
</evidence>
<dbReference type="SUPFAM" id="SSF81923">
    <property type="entry name" value="Double Clp-N motif"/>
    <property type="match status" value="1"/>
</dbReference>
<feature type="domain" description="Clp R" evidence="3">
    <location>
        <begin position="64"/>
        <end position="133"/>
    </location>
</feature>
<dbReference type="STRING" id="1146883.BLASA_1577"/>
<evidence type="ECO:0000256" key="2">
    <source>
        <dbReference type="SAM" id="MobiDB-lite"/>
    </source>
</evidence>
<feature type="region of interest" description="Disordered" evidence="2">
    <location>
        <begin position="48"/>
        <end position="67"/>
    </location>
</feature>
<sequence>MLVRHGLTHDAVIEAVAAHVGGPELDAGALEAVGIDLDAVRSSVEATFGPGALDRPPGSGRASPEHIPFSPRAKKVLELSLRETIAMRTKTITDGHIALGLIREGEGLAMKVLHDRGVDAGALRTDLRIALNP</sequence>
<keyword evidence="4" id="KW-0547">Nucleotide-binding</keyword>
<keyword evidence="4" id="KW-0067">ATP-binding</keyword>
<dbReference type="GO" id="GO:0005524">
    <property type="term" value="F:ATP binding"/>
    <property type="evidence" value="ECO:0007669"/>
    <property type="project" value="UniProtKB-KW"/>
</dbReference>
<dbReference type="InterPro" id="IPR036628">
    <property type="entry name" value="Clp_N_dom_sf"/>
</dbReference>
<protein>
    <submittedName>
        <fullName evidence="4">Putative ATP-dependent Clp protease ATP-binding subunit</fullName>
    </submittedName>
</protein>
<gene>
    <name evidence="4" type="ordered locus">BLASA_1577</name>
</gene>
<evidence type="ECO:0000256" key="1">
    <source>
        <dbReference type="PROSITE-ProRule" id="PRU01251"/>
    </source>
</evidence>
<name>H6RLH8_BLASD</name>
<dbReference type="GO" id="GO:0006508">
    <property type="term" value="P:proteolysis"/>
    <property type="evidence" value="ECO:0007669"/>
    <property type="project" value="UniProtKB-KW"/>
</dbReference>
<dbReference type="HOGENOM" id="CLU_090963_2_0_11"/>
<reference evidence="5" key="2">
    <citation type="submission" date="2012-02" db="EMBL/GenBank/DDBJ databases">
        <title>Complete genome sequence of Blastococcus saxobsidens strain DD2.</title>
        <authorList>
            <person name="Genoscope."/>
        </authorList>
    </citation>
    <scope>NUCLEOTIDE SEQUENCE [LARGE SCALE GENOMIC DNA]</scope>
    <source>
        <strain evidence="5">DD2</strain>
    </source>
</reference>
<proteinExistence type="predicted"/>
<dbReference type="GO" id="GO:0008233">
    <property type="term" value="F:peptidase activity"/>
    <property type="evidence" value="ECO:0007669"/>
    <property type="project" value="UniProtKB-KW"/>
</dbReference>
<dbReference type="Pfam" id="PF02861">
    <property type="entry name" value="Clp_N"/>
    <property type="match status" value="1"/>
</dbReference>
<keyword evidence="5" id="KW-1185">Reference proteome</keyword>
<keyword evidence="4" id="KW-0645">Protease</keyword>
<dbReference type="KEGG" id="bsd:BLASA_1577"/>
<evidence type="ECO:0000313" key="5">
    <source>
        <dbReference type="Proteomes" id="UP000007517"/>
    </source>
</evidence>
<dbReference type="AlphaFoldDB" id="H6RLH8"/>
<dbReference type="eggNOG" id="COG0542">
    <property type="taxonomic scope" value="Bacteria"/>
</dbReference>
<dbReference type="InterPro" id="IPR004176">
    <property type="entry name" value="Clp_R_N"/>
</dbReference>
<evidence type="ECO:0000313" key="4">
    <source>
        <dbReference type="EMBL" id="CCG02504.1"/>
    </source>
</evidence>
<keyword evidence="4" id="KW-0378">Hydrolase</keyword>
<organism evidence="4 5">
    <name type="scientific">Blastococcus saxobsidens (strain DD2)</name>
    <dbReference type="NCBI Taxonomy" id="1146883"/>
    <lineage>
        <taxon>Bacteria</taxon>
        <taxon>Bacillati</taxon>
        <taxon>Actinomycetota</taxon>
        <taxon>Actinomycetes</taxon>
        <taxon>Geodermatophilales</taxon>
        <taxon>Geodermatophilaceae</taxon>
        <taxon>Blastococcus</taxon>
    </lineage>
</organism>
<dbReference type="Gene3D" id="1.10.1780.10">
    <property type="entry name" value="Clp, N-terminal domain"/>
    <property type="match status" value="1"/>
</dbReference>
<dbReference type="Proteomes" id="UP000007517">
    <property type="component" value="Chromosome"/>
</dbReference>
<reference evidence="4 5" key="1">
    <citation type="journal article" date="2012" name="J. Bacteriol.">
        <title>Genome Sequence of Blastococcus saxobsidens DD2, a Stone-Inhabiting Bacterium.</title>
        <authorList>
            <person name="Chouaia B."/>
            <person name="Crotti E."/>
            <person name="Brusetti L."/>
            <person name="Daffonchio D."/>
            <person name="Essoussi I."/>
            <person name="Nouioui I."/>
            <person name="Sbissi I."/>
            <person name="Ghodhbane-Gtari F."/>
            <person name="Gtari M."/>
            <person name="Vacherie B."/>
            <person name="Barbe V."/>
            <person name="Medigue C."/>
            <person name="Gury J."/>
            <person name="Pujic P."/>
            <person name="Normand P."/>
        </authorList>
    </citation>
    <scope>NUCLEOTIDE SEQUENCE [LARGE SCALE GENOMIC DNA]</scope>
    <source>
        <strain evidence="4 5">DD2</strain>
    </source>
</reference>